<accession>A0ABR3Y0R3</accession>
<comment type="caution">
    <text evidence="5">The sequence shown here is derived from an EMBL/GenBank/DDBJ whole genome shotgun (WGS) entry which is preliminary data.</text>
</comment>
<feature type="domain" description="Fe-containing alcohol dehydrogenase-like C-terminal" evidence="4">
    <location>
        <begin position="164"/>
        <end position="348"/>
    </location>
</feature>
<dbReference type="Gene3D" id="3.40.50.1970">
    <property type="match status" value="1"/>
</dbReference>
<dbReference type="Gene3D" id="1.20.1090.10">
    <property type="entry name" value="Dehydroquinate synthase-like - alpha domain"/>
    <property type="match status" value="1"/>
</dbReference>
<dbReference type="PANTHER" id="PTHR11496">
    <property type="entry name" value="ALCOHOL DEHYDROGENASE"/>
    <property type="match status" value="1"/>
</dbReference>
<dbReference type="InterPro" id="IPR039697">
    <property type="entry name" value="Alcohol_dehydrogenase_Fe"/>
</dbReference>
<keyword evidence="1" id="KW-0560">Oxidoreductase</keyword>
<evidence type="ECO:0000256" key="2">
    <source>
        <dbReference type="ARBA" id="ARBA00023027"/>
    </source>
</evidence>
<dbReference type="Proteomes" id="UP001583193">
    <property type="component" value="Unassembled WGS sequence"/>
</dbReference>
<evidence type="ECO:0000259" key="3">
    <source>
        <dbReference type="Pfam" id="PF00465"/>
    </source>
</evidence>
<dbReference type="InterPro" id="IPR056798">
    <property type="entry name" value="ADH_Fe_C"/>
</dbReference>
<evidence type="ECO:0000256" key="1">
    <source>
        <dbReference type="ARBA" id="ARBA00023002"/>
    </source>
</evidence>
<evidence type="ECO:0008006" key="7">
    <source>
        <dbReference type="Google" id="ProtNLM"/>
    </source>
</evidence>
<name>A0ABR3Y0R3_9EURO</name>
<dbReference type="CDD" id="cd08177">
    <property type="entry name" value="MAR"/>
    <property type="match status" value="1"/>
</dbReference>
<dbReference type="EMBL" id="JAVDPF010000007">
    <property type="protein sequence ID" value="KAL1881497.1"/>
    <property type="molecule type" value="Genomic_DNA"/>
</dbReference>
<dbReference type="InterPro" id="IPR034786">
    <property type="entry name" value="MAR"/>
</dbReference>
<feature type="domain" description="Alcohol dehydrogenase iron-type/glycerol dehydrogenase GldA" evidence="3">
    <location>
        <begin position="12"/>
        <end position="152"/>
    </location>
</feature>
<dbReference type="Pfam" id="PF25137">
    <property type="entry name" value="ADH_Fe_C"/>
    <property type="match status" value="1"/>
</dbReference>
<keyword evidence="6" id="KW-1185">Reference proteome</keyword>
<evidence type="ECO:0000313" key="5">
    <source>
        <dbReference type="EMBL" id="KAL1881497.1"/>
    </source>
</evidence>
<dbReference type="PANTHER" id="PTHR11496:SF105">
    <property type="entry name" value="REDUCTASE, PUTATIVE (AFU_ORTHOLOGUE AFUA_6G07090)-RELATED"/>
    <property type="match status" value="1"/>
</dbReference>
<organism evidence="5 6">
    <name type="scientific">Paecilomyces lecythidis</name>
    <dbReference type="NCBI Taxonomy" id="3004212"/>
    <lineage>
        <taxon>Eukaryota</taxon>
        <taxon>Fungi</taxon>
        <taxon>Dikarya</taxon>
        <taxon>Ascomycota</taxon>
        <taxon>Pezizomycotina</taxon>
        <taxon>Eurotiomycetes</taxon>
        <taxon>Eurotiomycetidae</taxon>
        <taxon>Eurotiales</taxon>
        <taxon>Thermoascaceae</taxon>
        <taxon>Paecilomyces</taxon>
    </lineage>
</organism>
<protein>
    <recommendedName>
        <fullName evidence="7">Maleylacetate reductase</fullName>
    </recommendedName>
</protein>
<sequence length="357" mass="38211">MSTFIYSPNHGRIVFGTGTLKELPAELEKLNASQPLVLSTPEQLSQAESVSALLHGKVAGIFSETRMHTPTDVTRKACDRATTSKADYVISIGGGSTIGLGKAISIRAGLPHIAVPTTYAGSEVTPILGETENGVKTTRSDPNILPSTVIYDVDLTLTLPVYLTATSGINAMAHAVEALYAQNTNPVISLMALEGIKALAESLPVLAKNPFSKSARHSAFYGAWLCGTCLGHVGMAIHHKLCHTLGGSFDLPHAQTHTIILPHALSYNAPNIPDVMAALAKALPGSEGDAVRGLNVLLDSIKVDRSLKSLGFKEEDIDRAAELALRKPYYNPRKIEQPRIRELVRRAWAGEDARVDL</sequence>
<proteinExistence type="predicted"/>
<dbReference type="Pfam" id="PF00465">
    <property type="entry name" value="Fe-ADH"/>
    <property type="match status" value="1"/>
</dbReference>
<dbReference type="SFLD" id="SFLDS00032">
    <property type="entry name" value="Radical_SAM_3-amino-3-carboxyp"/>
    <property type="match status" value="1"/>
</dbReference>
<evidence type="ECO:0000259" key="4">
    <source>
        <dbReference type="Pfam" id="PF25137"/>
    </source>
</evidence>
<dbReference type="SUPFAM" id="SSF56796">
    <property type="entry name" value="Dehydroquinate synthase-like"/>
    <property type="match status" value="1"/>
</dbReference>
<keyword evidence="2" id="KW-0520">NAD</keyword>
<dbReference type="InterPro" id="IPR001670">
    <property type="entry name" value="ADH_Fe/GldA"/>
</dbReference>
<evidence type="ECO:0000313" key="6">
    <source>
        <dbReference type="Proteomes" id="UP001583193"/>
    </source>
</evidence>
<gene>
    <name evidence="5" type="ORF">Plec18167_003093</name>
</gene>
<dbReference type="InterPro" id="IPR016435">
    <property type="entry name" value="DPH1/DPH2"/>
</dbReference>
<reference evidence="5 6" key="1">
    <citation type="journal article" date="2024" name="IMA Fungus">
        <title>IMA Genome - F19 : A genome assembly and annotation guide to empower mycologists, including annotated draft genome sequences of Ceratocystis pirilliformis, Diaporthe australafricana, Fusarium ophioides, Paecilomyces lecythidis, and Sporothrix stenoceras.</title>
        <authorList>
            <person name="Aylward J."/>
            <person name="Wilson A.M."/>
            <person name="Visagie C.M."/>
            <person name="Spraker J."/>
            <person name="Barnes I."/>
            <person name="Buitendag C."/>
            <person name="Ceriani C."/>
            <person name="Del Mar Angel L."/>
            <person name="du Plessis D."/>
            <person name="Fuchs T."/>
            <person name="Gasser K."/>
            <person name="Kramer D."/>
            <person name="Li W."/>
            <person name="Munsamy K."/>
            <person name="Piso A."/>
            <person name="Price J.L."/>
            <person name="Sonnekus B."/>
            <person name="Thomas C."/>
            <person name="van der Nest A."/>
            <person name="van Dijk A."/>
            <person name="van Heerden A."/>
            <person name="van Vuuren N."/>
            <person name="Yilmaz N."/>
            <person name="Duong T.A."/>
            <person name="van der Merwe N.A."/>
            <person name="Wingfield M.J."/>
            <person name="Wingfield B.D."/>
        </authorList>
    </citation>
    <scope>NUCLEOTIDE SEQUENCE [LARGE SCALE GENOMIC DNA]</scope>
    <source>
        <strain evidence="5 6">CMW 18167</strain>
    </source>
</reference>